<comment type="caution">
    <text evidence="1">The sequence shown here is derived from an EMBL/GenBank/DDBJ whole genome shotgun (WGS) entry which is preliminary data.</text>
</comment>
<evidence type="ECO:0000313" key="1">
    <source>
        <dbReference type="EMBL" id="KAA6395337.1"/>
    </source>
</evidence>
<proteinExistence type="predicted"/>
<reference evidence="1 2" key="1">
    <citation type="submission" date="2019-03" db="EMBL/GenBank/DDBJ databases">
        <title>Single cell metagenomics reveals metabolic interactions within the superorganism composed of flagellate Streblomastix strix and complex community of Bacteroidetes bacteria on its surface.</title>
        <authorList>
            <person name="Treitli S.C."/>
            <person name="Kolisko M."/>
            <person name="Husnik F."/>
            <person name="Keeling P."/>
            <person name="Hampl V."/>
        </authorList>
    </citation>
    <scope>NUCLEOTIDE SEQUENCE [LARGE SCALE GENOMIC DNA]</scope>
    <source>
        <strain evidence="1">ST1C</strain>
    </source>
</reference>
<dbReference type="EMBL" id="SNRW01001711">
    <property type="protein sequence ID" value="KAA6395337.1"/>
    <property type="molecule type" value="Genomic_DNA"/>
</dbReference>
<name>A0A5J4WJW3_9EUKA</name>
<sequence>MKIPDQFRSQVIEQLKLLSEDQSNINILLSSIALARLSECKENHTDIVSGNFPNIFRKLISSDYLRIIDQGMMLALNLLHLGTDETRIIVKEGVPSYVVVGLLQNRDKRIALTAQLLDQWLLAIS</sequence>
<gene>
    <name evidence="1" type="ORF">EZS28_009138</name>
</gene>
<evidence type="ECO:0008006" key="3">
    <source>
        <dbReference type="Google" id="ProtNLM"/>
    </source>
</evidence>
<accession>A0A5J4WJW3</accession>
<organism evidence="1 2">
    <name type="scientific">Streblomastix strix</name>
    <dbReference type="NCBI Taxonomy" id="222440"/>
    <lineage>
        <taxon>Eukaryota</taxon>
        <taxon>Metamonada</taxon>
        <taxon>Preaxostyla</taxon>
        <taxon>Oxymonadida</taxon>
        <taxon>Streblomastigidae</taxon>
        <taxon>Streblomastix</taxon>
    </lineage>
</organism>
<protein>
    <recommendedName>
        <fullName evidence="3">TFIIS N-terminal domain-containing protein</fullName>
    </recommendedName>
</protein>
<dbReference type="Proteomes" id="UP000324800">
    <property type="component" value="Unassembled WGS sequence"/>
</dbReference>
<dbReference type="AlphaFoldDB" id="A0A5J4WJW3"/>
<evidence type="ECO:0000313" key="2">
    <source>
        <dbReference type="Proteomes" id="UP000324800"/>
    </source>
</evidence>